<keyword evidence="2" id="KW-1185">Reference proteome</keyword>
<dbReference type="Proteomes" id="UP001595387">
    <property type="component" value="Unassembled WGS sequence"/>
</dbReference>
<dbReference type="RefSeq" id="WP_390301086.1">
    <property type="nucleotide sequence ID" value="NZ_JBHRRZ010000001.1"/>
</dbReference>
<reference evidence="2" key="1">
    <citation type="journal article" date="2019" name="Int. J. Syst. Evol. Microbiol.">
        <title>The Global Catalogue of Microorganisms (GCM) 10K type strain sequencing project: providing services to taxonomists for standard genome sequencing and annotation.</title>
        <authorList>
            <consortium name="The Broad Institute Genomics Platform"/>
            <consortium name="The Broad Institute Genome Sequencing Center for Infectious Disease"/>
            <person name="Wu L."/>
            <person name="Ma J."/>
        </authorList>
    </citation>
    <scope>NUCLEOTIDE SEQUENCE [LARGE SCALE GENOMIC DNA]</scope>
    <source>
        <strain evidence="2">KCTC 13193</strain>
    </source>
</reference>
<dbReference type="EMBL" id="JBHRRZ010000001">
    <property type="protein sequence ID" value="MFC2946775.1"/>
    <property type="molecule type" value="Genomic_DNA"/>
</dbReference>
<organism evidence="1 2">
    <name type="scientific">Virgibacillus sediminis</name>
    <dbReference type="NCBI Taxonomy" id="202260"/>
    <lineage>
        <taxon>Bacteria</taxon>
        <taxon>Bacillati</taxon>
        <taxon>Bacillota</taxon>
        <taxon>Bacilli</taxon>
        <taxon>Bacillales</taxon>
        <taxon>Bacillaceae</taxon>
        <taxon>Virgibacillus</taxon>
    </lineage>
</organism>
<name>A0ABV7A1P0_9BACI</name>
<evidence type="ECO:0000313" key="2">
    <source>
        <dbReference type="Proteomes" id="UP001595387"/>
    </source>
</evidence>
<protein>
    <submittedName>
        <fullName evidence="1">Uncharacterized protein</fullName>
    </submittedName>
</protein>
<evidence type="ECO:0000313" key="1">
    <source>
        <dbReference type="EMBL" id="MFC2946775.1"/>
    </source>
</evidence>
<accession>A0ABV7A1P0</accession>
<proteinExistence type="predicted"/>
<sequence length="92" mass="10571">MPSAQEDVYPIKQGEMVLVVVGERSAQKMHTIERSLGIKKIKGIIPIDNFIGLAGEQHMLLDEFLESHFHVLTRKEEDDFLQNWKPLIKEAD</sequence>
<gene>
    <name evidence="1" type="ORF">ACFODW_00145</name>
</gene>
<comment type="caution">
    <text evidence="1">The sequence shown here is derived from an EMBL/GenBank/DDBJ whole genome shotgun (WGS) entry which is preliminary data.</text>
</comment>